<dbReference type="SUPFAM" id="SSF51445">
    <property type="entry name" value="(Trans)glycosidases"/>
    <property type="match status" value="1"/>
</dbReference>
<feature type="domain" description="GH10" evidence="7">
    <location>
        <begin position="65"/>
        <end position="389"/>
    </location>
</feature>
<dbReference type="PROSITE" id="PS00591">
    <property type="entry name" value="GH10_1"/>
    <property type="match status" value="1"/>
</dbReference>
<dbReference type="EMBL" id="JAAFZH010000021">
    <property type="protein sequence ID" value="NDU98921.1"/>
    <property type="molecule type" value="Genomic_DNA"/>
</dbReference>
<dbReference type="RefSeq" id="WP_163955051.1">
    <property type="nucleotide sequence ID" value="NZ_JAAFZH010000021.1"/>
</dbReference>
<comment type="similarity">
    <text evidence="6">Belongs to the glycosyl hydrolase 10 (cellulase F) family.</text>
</comment>
<dbReference type="PROSITE" id="PS51760">
    <property type="entry name" value="GH10_2"/>
    <property type="match status" value="1"/>
</dbReference>
<dbReference type="EC" id="3.2.1.8" evidence="6"/>
<sequence length="391" mass="44161">MLQQSAAYKSFKLTFNGTLLVISFVVFSVLTACNPQQDMITPESSRAGLASIDIIASNQTSNIVIDSSTSLKAAASFPVGAAPGSWLEKKTAKGYQVFVDNFNAKTVHAYMNRQVSPGNFNFSEMDYWVKWAETHAIRLHGHCLVYQGAAPDWILNFKGPNNEFEQVVKTHIQTMVGRYKGKIKSWDVVNELINDKDGTMFMRVFRKRYNSDASYIEFLKRCFQWAHEADPNALLFYNDYNFEIAPAKVEGVIRLVNEFKRTGTPIHGIGTQMHMKVNTPDAGIRSSLQRLASTGLLIHISELDIQINLDENPNLIFTNQLLDAQAAKFRTVAQAYKELVPRQQQYGITVWDLGDADSWIVNSKKEHDAPCLFNTSYNKKPAYYGFLQGLR</sequence>
<dbReference type="PANTHER" id="PTHR31490">
    <property type="entry name" value="GLYCOSYL HYDROLASE"/>
    <property type="match status" value="1"/>
</dbReference>
<evidence type="ECO:0000256" key="6">
    <source>
        <dbReference type="RuleBase" id="RU361174"/>
    </source>
</evidence>
<dbReference type="InterPro" id="IPR001000">
    <property type="entry name" value="GH10_dom"/>
</dbReference>
<dbReference type="InterPro" id="IPR017853">
    <property type="entry name" value="GH"/>
</dbReference>
<dbReference type="AlphaFoldDB" id="A0A6L9LI79"/>
<keyword evidence="4 6" id="KW-0624">Polysaccharide degradation</keyword>
<keyword evidence="3 6" id="KW-0326">Glycosidase</keyword>
<evidence type="ECO:0000256" key="4">
    <source>
        <dbReference type="ARBA" id="ARBA00023326"/>
    </source>
</evidence>
<organism evidence="8 9">
    <name type="scientific">Spirosoma terrae</name>
    <dbReference type="NCBI Taxonomy" id="1968276"/>
    <lineage>
        <taxon>Bacteria</taxon>
        <taxon>Pseudomonadati</taxon>
        <taxon>Bacteroidota</taxon>
        <taxon>Cytophagia</taxon>
        <taxon>Cytophagales</taxon>
        <taxon>Cytophagaceae</taxon>
        <taxon>Spirosoma</taxon>
    </lineage>
</organism>
<feature type="active site" description="Nucleophile" evidence="5">
    <location>
        <position position="302"/>
    </location>
</feature>
<reference evidence="8 9" key="1">
    <citation type="submission" date="2020-02" db="EMBL/GenBank/DDBJ databases">
        <title>Draft genome sequence of two Spirosoma agri KCTC 52727 and Spirosoma terrae KCTC 52035.</title>
        <authorList>
            <person name="Rojas J."/>
            <person name="Ambika Manirajan B."/>
            <person name="Suarez C."/>
            <person name="Ratering S."/>
            <person name="Schnell S."/>
        </authorList>
    </citation>
    <scope>NUCLEOTIDE SEQUENCE [LARGE SCALE GENOMIC DNA]</scope>
    <source>
        <strain evidence="8 9">KCTC 52035</strain>
    </source>
</reference>
<evidence type="ECO:0000313" key="9">
    <source>
        <dbReference type="Proteomes" id="UP000474175"/>
    </source>
</evidence>
<dbReference type="Pfam" id="PF00331">
    <property type="entry name" value="Glyco_hydro_10"/>
    <property type="match status" value="1"/>
</dbReference>
<dbReference type="GO" id="GO:0031176">
    <property type="term" value="F:endo-1,4-beta-xylanase activity"/>
    <property type="evidence" value="ECO:0007669"/>
    <property type="project" value="UniProtKB-EC"/>
</dbReference>
<comment type="catalytic activity">
    <reaction evidence="6">
        <text>Endohydrolysis of (1-&gt;4)-beta-D-xylosidic linkages in xylans.</text>
        <dbReference type="EC" id="3.2.1.8"/>
    </reaction>
</comment>
<comment type="caution">
    <text evidence="8">The sequence shown here is derived from an EMBL/GenBank/DDBJ whole genome shotgun (WGS) entry which is preliminary data.</text>
</comment>
<evidence type="ECO:0000259" key="7">
    <source>
        <dbReference type="PROSITE" id="PS51760"/>
    </source>
</evidence>
<dbReference type="InterPro" id="IPR031158">
    <property type="entry name" value="GH10_AS"/>
</dbReference>
<protein>
    <recommendedName>
        <fullName evidence="6">Beta-xylanase</fullName>
        <ecNumber evidence="6">3.2.1.8</ecNumber>
    </recommendedName>
</protein>
<dbReference type="GO" id="GO:0045493">
    <property type="term" value="P:xylan catabolic process"/>
    <property type="evidence" value="ECO:0007669"/>
    <property type="project" value="UniProtKB-KW"/>
</dbReference>
<proteinExistence type="inferred from homology"/>
<gene>
    <name evidence="8" type="ORF">GK108_28835</name>
</gene>
<dbReference type="InterPro" id="IPR044846">
    <property type="entry name" value="GH10"/>
</dbReference>
<keyword evidence="1 6" id="KW-0378">Hydrolase</keyword>
<evidence type="ECO:0000256" key="3">
    <source>
        <dbReference type="ARBA" id="ARBA00023295"/>
    </source>
</evidence>
<name>A0A6L9LI79_9BACT</name>
<dbReference type="Gene3D" id="3.20.20.80">
    <property type="entry name" value="Glycosidases"/>
    <property type="match status" value="1"/>
</dbReference>
<keyword evidence="9" id="KW-1185">Reference proteome</keyword>
<dbReference type="PRINTS" id="PR00134">
    <property type="entry name" value="GLHYDRLASE10"/>
</dbReference>
<keyword evidence="8" id="KW-0858">Xylan degradation</keyword>
<keyword evidence="2 6" id="KW-0119">Carbohydrate metabolism</keyword>
<evidence type="ECO:0000313" key="8">
    <source>
        <dbReference type="EMBL" id="NDU98921.1"/>
    </source>
</evidence>
<evidence type="ECO:0000256" key="5">
    <source>
        <dbReference type="PROSITE-ProRule" id="PRU10061"/>
    </source>
</evidence>
<accession>A0A6L9LI79</accession>
<dbReference type="SMART" id="SM00633">
    <property type="entry name" value="Glyco_10"/>
    <property type="match status" value="1"/>
</dbReference>
<dbReference type="PANTHER" id="PTHR31490:SF1">
    <property type="entry name" value="ENDO-1,4-BETA-XYLANASE 1"/>
    <property type="match status" value="1"/>
</dbReference>
<dbReference type="Proteomes" id="UP000474175">
    <property type="component" value="Unassembled WGS sequence"/>
</dbReference>
<evidence type="ECO:0000256" key="1">
    <source>
        <dbReference type="ARBA" id="ARBA00022801"/>
    </source>
</evidence>
<evidence type="ECO:0000256" key="2">
    <source>
        <dbReference type="ARBA" id="ARBA00023277"/>
    </source>
</evidence>